<evidence type="ECO:0000256" key="3">
    <source>
        <dbReference type="ARBA" id="ARBA00022475"/>
    </source>
</evidence>
<evidence type="ECO:0000313" key="10">
    <source>
        <dbReference type="Proteomes" id="UP000230353"/>
    </source>
</evidence>
<dbReference type="EMBL" id="PEZL01000005">
    <property type="protein sequence ID" value="PIS13694.1"/>
    <property type="molecule type" value="Genomic_DNA"/>
</dbReference>
<evidence type="ECO:0000256" key="7">
    <source>
        <dbReference type="SAM" id="Phobius"/>
    </source>
</evidence>
<comment type="caution">
    <text evidence="9">The sequence shown here is derived from an EMBL/GenBank/DDBJ whole genome shotgun (WGS) entry which is preliminary data.</text>
</comment>
<dbReference type="PANTHER" id="PTHR33778:SF1">
    <property type="entry name" value="MAGNESIUM TRANSPORTER YHID-RELATED"/>
    <property type="match status" value="1"/>
</dbReference>
<keyword evidence="3" id="KW-1003">Cell membrane</keyword>
<evidence type="ECO:0000256" key="1">
    <source>
        <dbReference type="ARBA" id="ARBA00004651"/>
    </source>
</evidence>
<feature type="transmembrane region" description="Helical" evidence="7">
    <location>
        <begin position="96"/>
        <end position="114"/>
    </location>
</feature>
<gene>
    <name evidence="9" type="ORF">COT67_00250</name>
</gene>
<accession>A0A2H0WM14</accession>
<dbReference type="Pfam" id="PF02308">
    <property type="entry name" value="MgtC"/>
    <property type="match status" value="1"/>
</dbReference>
<evidence type="ECO:0000313" key="9">
    <source>
        <dbReference type="EMBL" id="PIS13694.1"/>
    </source>
</evidence>
<feature type="transmembrane region" description="Helical" evidence="7">
    <location>
        <begin position="6"/>
        <end position="26"/>
    </location>
</feature>
<keyword evidence="6 7" id="KW-0472">Membrane</keyword>
<reference evidence="10" key="1">
    <citation type="submission" date="2017-09" db="EMBL/GenBank/DDBJ databases">
        <title>Depth-based differentiation of microbial function through sediment-hosted aquifers and enrichment of novel symbionts in the deep terrestrial subsurface.</title>
        <authorList>
            <person name="Probst A.J."/>
            <person name="Ladd B."/>
            <person name="Jarett J.K."/>
            <person name="Geller-Mcgrath D.E."/>
            <person name="Sieber C.M.K."/>
            <person name="Emerson J.B."/>
            <person name="Anantharaman K."/>
            <person name="Thomas B.C."/>
            <person name="Malmstrom R."/>
            <person name="Stieglmeier M."/>
            <person name="Klingl A."/>
            <person name="Woyke T."/>
            <person name="Ryan C.M."/>
            <person name="Banfield J.F."/>
        </authorList>
    </citation>
    <scope>NUCLEOTIDE SEQUENCE [LARGE SCALE GENOMIC DNA]</scope>
</reference>
<dbReference type="InterPro" id="IPR049177">
    <property type="entry name" value="MgtC_SapB_SrpB_YhiD_N"/>
</dbReference>
<dbReference type="PANTHER" id="PTHR33778">
    <property type="entry name" value="PROTEIN MGTC"/>
    <property type="match status" value="1"/>
</dbReference>
<evidence type="ECO:0000256" key="2">
    <source>
        <dbReference type="ARBA" id="ARBA00009298"/>
    </source>
</evidence>
<dbReference type="GO" id="GO:0005886">
    <property type="term" value="C:plasma membrane"/>
    <property type="evidence" value="ECO:0007669"/>
    <property type="project" value="UniProtKB-SubCell"/>
</dbReference>
<keyword evidence="5 7" id="KW-1133">Transmembrane helix</keyword>
<sequence length="149" mass="15989">MFDIILSSSLFQIFLAAVLGMVIGFERERMDKPAGLRTYALVSLGSALFTILSATGFKHFEGSVGYDPSRIASQIVVGIGFLGAGIIFFTKAKVRGLTTAAAVWVSAAIGMAVGLEFYSVAVFTTLLTVLILWFLRIAEAGIDKRNEIS</sequence>
<name>A0A2H0WM14_9BACT</name>
<comment type="similarity">
    <text evidence="2">Belongs to the MgtC/SapB family.</text>
</comment>
<evidence type="ECO:0000256" key="4">
    <source>
        <dbReference type="ARBA" id="ARBA00022692"/>
    </source>
</evidence>
<dbReference type="AlphaFoldDB" id="A0A2H0WM14"/>
<evidence type="ECO:0000259" key="8">
    <source>
        <dbReference type="Pfam" id="PF02308"/>
    </source>
</evidence>
<feature type="domain" description="MgtC/SapB/SrpB/YhiD N-terminal" evidence="8">
    <location>
        <begin position="14"/>
        <end position="138"/>
    </location>
</feature>
<dbReference type="Proteomes" id="UP000230353">
    <property type="component" value="Unassembled WGS sequence"/>
</dbReference>
<protein>
    <submittedName>
        <fullName evidence="9">Magnesium transporter MgtC</fullName>
    </submittedName>
</protein>
<feature type="transmembrane region" description="Helical" evidence="7">
    <location>
        <begin position="120"/>
        <end position="138"/>
    </location>
</feature>
<dbReference type="PRINTS" id="PR01837">
    <property type="entry name" value="MGTCSAPBPROT"/>
</dbReference>
<comment type="subcellular location">
    <subcellularLocation>
        <location evidence="1">Cell membrane</location>
        <topology evidence="1">Multi-pass membrane protein</topology>
    </subcellularLocation>
</comment>
<keyword evidence="4 7" id="KW-0812">Transmembrane</keyword>
<dbReference type="InterPro" id="IPR003416">
    <property type="entry name" value="MgtC/SapB/SrpB/YhiD_fam"/>
</dbReference>
<feature type="transmembrane region" description="Helical" evidence="7">
    <location>
        <begin position="38"/>
        <end position="59"/>
    </location>
</feature>
<evidence type="ECO:0000256" key="6">
    <source>
        <dbReference type="ARBA" id="ARBA00023136"/>
    </source>
</evidence>
<feature type="transmembrane region" description="Helical" evidence="7">
    <location>
        <begin position="71"/>
        <end position="89"/>
    </location>
</feature>
<proteinExistence type="inferred from homology"/>
<evidence type="ECO:0000256" key="5">
    <source>
        <dbReference type="ARBA" id="ARBA00022989"/>
    </source>
</evidence>
<organism evidence="9 10">
    <name type="scientific">Candidatus Tagabacteria bacterium CG09_land_8_20_14_0_10_41_14</name>
    <dbReference type="NCBI Taxonomy" id="1975021"/>
    <lineage>
        <taxon>Bacteria</taxon>
        <taxon>Candidatus Tagaibacteriota</taxon>
    </lineage>
</organism>